<protein>
    <recommendedName>
        <fullName evidence="1">Retrotransposon gag domain-containing protein</fullName>
    </recommendedName>
</protein>
<sequence length="309" mass="34975">MEFGIPDLNKLNSAITQLTVNDGYFEIKIVMVQMINAAEQFEGLVDEDLHSHLRAFMEICDSFIILRVTLDAIRIKLFPFSLRGKARKWLNNLPANSVTSWEDLGRIFLLHFSPPTRNAQLRKDIASFKQNPKKLAHKAWNQFKNLVSSCPQNGLQEWAQLETFYCGLSSKTQSFVDACANGSILMQPYNKASQLLEIITAQGYQWADSSKITRREVPGISTTDALITLTTKVTTLTNVIDGLISPIVQGNLQDPLTFDHCQKNSDPKRHLTNILRDHIARNNLEILSQQLTLQKLENPIKQIVALTKE</sequence>
<evidence type="ECO:0000313" key="3">
    <source>
        <dbReference type="Proteomes" id="UP001293593"/>
    </source>
</evidence>
<evidence type="ECO:0000259" key="1">
    <source>
        <dbReference type="Pfam" id="PF03732"/>
    </source>
</evidence>
<dbReference type="AlphaFoldDB" id="A0AAE1MSD5"/>
<accession>A0AAE1MSD5</accession>
<dbReference type="PANTHER" id="PTHR33223:SF6">
    <property type="entry name" value="CCHC-TYPE DOMAIN-CONTAINING PROTEIN"/>
    <property type="match status" value="1"/>
</dbReference>
<gene>
    <name evidence="2" type="ORF">QN277_019285</name>
</gene>
<dbReference type="Proteomes" id="UP001293593">
    <property type="component" value="Unassembled WGS sequence"/>
</dbReference>
<dbReference type="Pfam" id="PF03732">
    <property type="entry name" value="Retrotrans_gag"/>
    <property type="match status" value="1"/>
</dbReference>
<dbReference type="EMBL" id="JAWXYG010000004">
    <property type="protein sequence ID" value="KAK4276324.1"/>
    <property type="molecule type" value="Genomic_DNA"/>
</dbReference>
<organism evidence="2 3">
    <name type="scientific">Acacia crassicarpa</name>
    <name type="common">northern wattle</name>
    <dbReference type="NCBI Taxonomy" id="499986"/>
    <lineage>
        <taxon>Eukaryota</taxon>
        <taxon>Viridiplantae</taxon>
        <taxon>Streptophyta</taxon>
        <taxon>Embryophyta</taxon>
        <taxon>Tracheophyta</taxon>
        <taxon>Spermatophyta</taxon>
        <taxon>Magnoliopsida</taxon>
        <taxon>eudicotyledons</taxon>
        <taxon>Gunneridae</taxon>
        <taxon>Pentapetalae</taxon>
        <taxon>rosids</taxon>
        <taxon>fabids</taxon>
        <taxon>Fabales</taxon>
        <taxon>Fabaceae</taxon>
        <taxon>Caesalpinioideae</taxon>
        <taxon>mimosoid clade</taxon>
        <taxon>Acacieae</taxon>
        <taxon>Acacia</taxon>
    </lineage>
</organism>
<proteinExistence type="predicted"/>
<feature type="domain" description="Retrotransposon gag" evidence="1">
    <location>
        <begin position="76"/>
        <end position="169"/>
    </location>
</feature>
<keyword evidence="3" id="KW-1185">Reference proteome</keyword>
<reference evidence="2" key="1">
    <citation type="submission" date="2023-10" db="EMBL/GenBank/DDBJ databases">
        <title>Chromosome-level genome of the transformable northern wattle, Acacia crassicarpa.</title>
        <authorList>
            <person name="Massaro I."/>
            <person name="Sinha N.R."/>
            <person name="Poethig S."/>
            <person name="Leichty A.R."/>
        </authorList>
    </citation>
    <scope>NUCLEOTIDE SEQUENCE</scope>
    <source>
        <strain evidence="2">Acra3RX</strain>
        <tissue evidence="2">Leaf</tissue>
    </source>
</reference>
<name>A0AAE1MSD5_9FABA</name>
<dbReference type="InterPro" id="IPR005162">
    <property type="entry name" value="Retrotrans_gag_dom"/>
</dbReference>
<comment type="caution">
    <text evidence="2">The sequence shown here is derived from an EMBL/GenBank/DDBJ whole genome shotgun (WGS) entry which is preliminary data.</text>
</comment>
<evidence type="ECO:0000313" key="2">
    <source>
        <dbReference type="EMBL" id="KAK4276324.1"/>
    </source>
</evidence>
<dbReference type="PANTHER" id="PTHR33223">
    <property type="entry name" value="CCHC-TYPE DOMAIN-CONTAINING PROTEIN"/>
    <property type="match status" value="1"/>
</dbReference>